<evidence type="ECO:0000256" key="6">
    <source>
        <dbReference type="ARBA" id="ARBA00022741"/>
    </source>
</evidence>
<dbReference type="InterPro" id="IPR010918">
    <property type="entry name" value="PurM-like_C_dom"/>
</dbReference>
<evidence type="ECO:0000313" key="15">
    <source>
        <dbReference type="Proteomes" id="UP000179157"/>
    </source>
</evidence>
<dbReference type="InterPro" id="IPR004733">
    <property type="entry name" value="PurM_cligase"/>
</dbReference>
<dbReference type="InterPro" id="IPR016188">
    <property type="entry name" value="PurM-like_N"/>
</dbReference>
<dbReference type="Proteomes" id="UP000179157">
    <property type="component" value="Unassembled WGS sequence"/>
</dbReference>
<dbReference type="InterPro" id="IPR036921">
    <property type="entry name" value="PurM-like_N_sf"/>
</dbReference>
<dbReference type="AlphaFoldDB" id="A0A1F5UNZ0"/>
<proteinExistence type="inferred from homology"/>
<evidence type="ECO:0000256" key="1">
    <source>
        <dbReference type="ARBA" id="ARBA00004686"/>
    </source>
</evidence>
<dbReference type="Pfam" id="PF00586">
    <property type="entry name" value="AIRS"/>
    <property type="match status" value="1"/>
</dbReference>
<evidence type="ECO:0000256" key="4">
    <source>
        <dbReference type="ARBA" id="ARBA00020367"/>
    </source>
</evidence>
<dbReference type="Gene3D" id="3.30.1330.10">
    <property type="entry name" value="PurM-like, N-terminal domain"/>
    <property type="match status" value="1"/>
</dbReference>
<dbReference type="Gene3D" id="3.90.650.10">
    <property type="entry name" value="PurM-like C-terminal domain"/>
    <property type="match status" value="1"/>
</dbReference>
<name>A0A1F5UNZ0_FRAXR</name>
<dbReference type="EMBL" id="MFGX01000125">
    <property type="protein sequence ID" value="OGF52873.1"/>
    <property type="molecule type" value="Genomic_DNA"/>
</dbReference>
<evidence type="ECO:0000256" key="3">
    <source>
        <dbReference type="ARBA" id="ARBA00013047"/>
    </source>
</evidence>
<dbReference type="InterPro" id="IPR036676">
    <property type="entry name" value="PurM-like_C_sf"/>
</dbReference>
<reference evidence="14 15" key="1">
    <citation type="journal article" date="2016" name="Nat. Commun.">
        <title>Thousands of microbial genomes shed light on interconnected biogeochemical processes in an aquifer system.</title>
        <authorList>
            <person name="Anantharaman K."/>
            <person name="Brown C.T."/>
            <person name="Hug L.A."/>
            <person name="Sharon I."/>
            <person name="Castelle C.J."/>
            <person name="Probst A.J."/>
            <person name="Thomas B.C."/>
            <person name="Singh A."/>
            <person name="Wilkins M.J."/>
            <person name="Karaoz U."/>
            <person name="Brodie E.L."/>
            <person name="Williams K.H."/>
            <person name="Hubbard S.S."/>
            <person name="Banfield J.F."/>
        </authorList>
    </citation>
    <scope>NUCLEOTIDE SEQUENCE [LARGE SCALE GENOMIC DNA]</scope>
    <source>
        <strain evidence="15">RBG_16_55_9</strain>
    </source>
</reference>
<sequence>MTTYKQAGVDIDLKDRCSEIFYQAAVQTFANRKGRFGEPQTAHGGFSGPIYISELKDAYILKNSDGVGTKVEVAERMAKHDTIAFDLVAMVCDDAAVMGAEPFALTDTLNVSTLNLSTIEQLAAGLVQAAARARVAVVGGEIAVLSDSVRNEYLWDADVVAVLERKKALDKQAIQPGDKIVGLREHGFRSNGFTLIRKILQQRFGDDWIDKPYDNKRGWGEVVLTSSLIYTPVIVDAVGAYGQMSRAKLKGAAHVTGGGIPGNLPRCLPEGLGAHINVEPLEPMLKLQEVGHVEDWEAYRVWNMGVGMLIVTNDEKIFEIAREHDMEAVIAGEVIDEPRIFIQNRGFYQKERELHYEI</sequence>
<evidence type="ECO:0000256" key="8">
    <source>
        <dbReference type="ARBA" id="ARBA00031908"/>
    </source>
</evidence>
<dbReference type="GO" id="GO:0005524">
    <property type="term" value="F:ATP binding"/>
    <property type="evidence" value="ECO:0007669"/>
    <property type="project" value="UniProtKB-KW"/>
</dbReference>
<dbReference type="GO" id="GO:0006189">
    <property type="term" value="P:'de novo' IMP biosynthetic process"/>
    <property type="evidence" value="ECO:0007669"/>
    <property type="project" value="UniProtKB-UniPathway"/>
</dbReference>
<comment type="caution">
    <text evidence="14">The sequence shown here is derived from an EMBL/GenBank/DDBJ whole genome shotgun (WGS) entry which is preliminary data.</text>
</comment>
<dbReference type="NCBIfam" id="TIGR00878">
    <property type="entry name" value="purM"/>
    <property type="match status" value="1"/>
</dbReference>
<evidence type="ECO:0000256" key="9">
    <source>
        <dbReference type="ARBA" id="ARBA00032931"/>
    </source>
</evidence>
<evidence type="ECO:0000256" key="5">
    <source>
        <dbReference type="ARBA" id="ARBA00022598"/>
    </source>
</evidence>
<evidence type="ECO:0000313" key="14">
    <source>
        <dbReference type="EMBL" id="OGF52873.1"/>
    </source>
</evidence>
<keyword evidence="6" id="KW-0547">Nucleotide-binding</keyword>
<gene>
    <name evidence="14" type="ORF">A2Z21_04235</name>
</gene>
<dbReference type="SUPFAM" id="SSF56042">
    <property type="entry name" value="PurM C-terminal domain-like"/>
    <property type="match status" value="1"/>
</dbReference>
<dbReference type="SUPFAM" id="SSF55326">
    <property type="entry name" value="PurM N-terminal domain-like"/>
    <property type="match status" value="1"/>
</dbReference>
<dbReference type="PANTHER" id="PTHR10520:SF12">
    <property type="entry name" value="TRIFUNCTIONAL PURINE BIOSYNTHETIC PROTEIN ADENOSINE-3"/>
    <property type="match status" value="1"/>
</dbReference>
<evidence type="ECO:0000256" key="11">
    <source>
        <dbReference type="ARBA" id="ARBA00049057"/>
    </source>
</evidence>
<keyword evidence="7" id="KW-0067">ATP-binding</keyword>
<accession>A0A1F5UNZ0</accession>
<comment type="similarity">
    <text evidence="2">Belongs to the AIR synthase family.</text>
</comment>
<dbReference type="STRING" id="1817864.A2Z21_04235"/>
<evidence type="ECO:0000256" key="7">
    <source>
        <dbReference type="ARBA" id="ARBA00022840"/>
    </source>
</evidence>
<keyword evidence="5 14" id="KW-0436">Ligase</keyword>
<organism evidence="14 15">
    <name type="scientific">Fraserbacteria sp. (strain RBG_16_55_9)</name>
    <dbReference type="NCBI Taxonomy" id="1817864"/>
    <lineage>
        <taxon>Bacteria</taxon>
        <taxon>Candidatus Fraseribacteriota</taxon>
    </lineage>
</organism>
<dbReference type="GO" id="GO:0046084">
    <property type="term" value="P:adenine biosynthetic process"/>
    <property type="evidence" value="ECO:0007669"/>
    <property type="project" value="TreeGrafter"/>
</dbReference>
<dbReference type="GO" id="GO:0005829">
    <property type="term" value="C:cytosol"/>
    <property type="evidence" value="ECO:0007669"/>
    <property type="project" value="TreeGrafter"/>
</dbReference>
<evidence type="ECO:0000259" key="13">
    <source>
        <dbReference type="Pfam" id="PF02769"/>
    </source>
</evidence>
<comment type="pathway">
    <text evidence="1">Purine metabolism; IMP biosynthesis via de novo pathway; 5-amino-1-(5-phospho-D-ribosyl)imidazole from N(2)-formyl-N(1)-(5-phospho-D-ribosyl)glycinamide: step 2/2.</text>
</comment>
<evidence type="ECO:0000256" key="10">
    <source>
        <dbReference type="ARBA" id="ARBA00033093"/>
    </source>
</evidence>
<evidence type="ECO:0000256" key="2">
    <source>
        <dbReference type="ARBA" id="ARBA00010280"/>
    </source>
</evidence>
<dbReference type="GO" id="GO:0004637">
    <property type="term" value="F:phosphoribosylamine-glycine ligase activity"/>
    <property type="evidence" value="ECO:0007669"/>
    <property type="project" value="TreeGrafter"/>
</dbReference>
<protein>
    <recommendedName>
        <fullName evidence="4">Phosphoribosylformylglycinamidine cyclo-ligase</fullName>
        <ecNumber evidence="3">6.3.3.1</ecNumber>
    </recommendedName>
    <alternativeName>
        <fullName evidence="9">AIR synthase</fullName>
    </alternativeName>
    <alternativeName>
        <fullName evidence="10">AIRS</fullName>
    </alternativeName>
    <alternativeName>
        <fullName evidence="8">Phosphoribosyl-aminoimidazole synthetase</fullName>
    </alternativeName>
</protein>
<feature type="domain" description="PurM-like C-terminal" evidence="13">
    <location>
        <begin position="175"/>
        <end position="342"/>
    </location>
</feature>
<dbReference type="EC" id="6.3.3.1" evidence="3"/>
<evidence type="ECO:0000259" key="12">
    <source>
        <dbReference type="Pfam" id="PF00586"/>
    </source>
</evidence>
<dbReference type="GO" id="GO:0004641">
    <property type="term" value="F:phosphoribosylformylglycinamidine cyclo-ligase activity"/>
    <property type="evidence" value="ECO:0007669"/>
    <property type="project" value="UniProtKB-EC"/>
</dbReference>
<comment type="catalytic activity">
    <reaction evidence="11">
        <text>2-formamido-N(1)-(5-O-phospho-beta-D-ribosyl)acetamidine + ATP = 5-amino-1-(5-phospho-beta-D-ribosyl)imidazole + ADP + phosphate + H(+)</text>
        <dbReference type="Rhea" id="RHEA:23032"/>
        <dbReference type="ChEBI" id="CHEBI:15378"/>
        <dbReference type="ChEBI" id="CHEBI:30616"/>
        <dbReference type="ChEBI" id="CHEBI:43474"/>
        <dbReference type="ChEBI" id="CHEBI:137981"/>
        <dbReference type="ChEBI" id="CHEBI:147287"/>
        <dbReference type="ChEBI" id="CHEBI:456216"/>
        <dbReference type="EC" id="6.3.3.1"/>
    </reaction>
</comment>
<dbReference type="PANTHER" id="PTHR10520">
    <property type="entry name" value="TRIFUNCTIONAL PURINE BIOSYNTHETIC PROTEIN ADENOSINE-3-RELATED"/>
    <property type="match status" value="1"/>
</dbReference>
<dbReference type="UniPathway" id="UPA00074">
    <property type="reaction ID" value="UER00129"/>
</dbReference>
<dbReference type="Pfam" id="PF02769">
    <property type="entry name" value="AIRS_C"/>
    <property type="match status" value="1"/>
</dbReference>
<feature type="domain" description="PurM-like N-terminal" evidence="12">
    <location>
        <begin position="59"/>
        <end position="149"/>
    </location>
</feature>